<protein>
    <recommendedName>
        <fullName evidence="5">Zn(2)-C6 fungal-type domain-containing protein</fullName>
    </recommendedName>
</protein>
<evidence type="ECO:0000259" key="5">
    <source>
        <dbReference type="PROSITE" id="PS50048"/>
    </source>
</evidence>
<dbReference type="InterPro" id="IPR050613">
    <property type="entry name" value="Sec_Metabolite_Reg"/>
</dbReference>
<dbReference type="PROSITE" id="PS50048">
    <property type="entry name" value="ZN2_CY6_FUNGAL_2"/>
    <property type="match status" value="1"/>
</dbReference>
<dbReference type="GO" id="GO:0005634">
    <property type="term" value="C:nucleus"/>
    <property type="evidence" value="ECO:0007669"/>
    <property type="project" value="UniProtKB-SubCell"/>
</dbReference>
<feature type="region of interest" description="Disordered" evidence="4">
    <location>
        <begin position="92"/>
        <end position="132"/>
    </location>
</feature>
<keyword evidence="7" id="KW-1185">Reference proteome</keyword>
<dbReference type="CDD" id="cd12148">
    <property type="entry name" value="fungal_TF_MHR"/>
    <property type="match status" value="1"/>
</dbReference>
<evidence type="ECO:0000256" key="1">
    <source>
        <dbReference type="ARBA" id="ARBA00004123"/>
    </source>
</evidence>
<dbReference type="InterPro" id="IPR036864">
    <property type="entry name" value="Zn2-C6_fun-type_DNA-bd_sf"/>
</dbReference>
<feature type="compositionally biased region" description="Low complexity" evidence="4">
    <location>
        <begin position="94"/>
        <end position="106"/>
    </location>
</feature>
<dbReference type="Proteomes" id="UP001182556">
    <property type="component" value="Unassembled WGS sequence"/>
</dbReference>
<dbReference type="InterPro" id="IPR001138">
    <property type="entry name" value="Zn2Cys6_DnaBD"/>
</dbReference>
<dbReference type="GO" id="GO:0000981">
    <property type="term" value="F:DNA-binding transcription factor activity, RNA polymerase II-specific"/>
    <property type="evidence" value="ECO:0007669"/>
    <property type="project" value="InterPro"/>
</dbReference>
<sequence>MESSTGPIRVSQRQPTSCTECTRRKTKCDRQTIPCSNCRKRGVPEKCRIERVLPTKELHYAGQVAALRKEMDSVNQELRNRIYEMEALLRGNRPAASSPKSPTAASRAGLTEGSGSRAETDPLMSRDEEDAEAATTLEYLAINRMRHEHRTEPFDDAPDADWSMGELAELRSDHGTMGSSRLDTVSFSMSDPLNPSERESISTLPPATPYISDRDAFVERQRAARADIIARLPPASVGRALVRYDIEHVSWMHCCYHGPTFEAESDLFWDELGSEDVEVNWSFLALLFGVLMSAAYHLPPTTFATLFPSQKPLQLVSTYFEACEGCLRETDWLRSHSLYTVQCTAVIASAANHIGKADWYFTMLGATIRIAQALNLHRLGPDPPSLYHSGNARSIILREVRKRAWYHLLYQDAFHVPFNGACSINRAQFNTPPPIHCIDSRLAEGVEHATVPLDMPTMDSHVTQLHRLALEINQAFSSTERMKRLDYQALCAIDDAMSAIRDDAPGWMRDETAPLPPGTPLWVDWQRKAYILSACHKACLEQANRILHLFNTQTLHQFRTTWTVLLHVVAASLVLLLVAAQQGNASDSSVEPVRQALEVLNGLTDYSIIAQKGISVLSSLITESSILRATRLGVNTQGRNAFFGKAEVELKRALDVFRVAQPIMDPETGYASARRSLVPSSDATDMDLPSGALDGTMSLGDSFLWMVQSDEMDFAEGTIDWTNFDFLTDES</sequence>
<dbReference type="Pfam" id="PF04082">
    <property type="entry name" value="Fungal_trans"/>
    <property type="match status" value="1"/>
</dbReference>
<dbReference type="SMART" id="SM00066">
    <property type="entry name" value="GAL4"/>
    <property type="match status" value="1"/>
</dbReference>
<evidence type="ECO:0000313" key="6">
    <source>
        <dbReference type="EMBL" id="KAK1921088.1"/>
    </source>
</evidence>
<dbReference type="Pfam" id="PF00172">
    <property type="entry name" value="Zn_clus"/>
    <property type="match status" value="1"/>
</dbReference>
<dbReference type="AlphaFoldDB" id="A0AAD9FN91"/>
<evidence type="ECO:0000256" key="3">
    <source>
        <dbReference type="ARBA" id="ARBA00023242"/>
    </source>
</evidence>
<dbReference type="GO" id="GO:0008270">
    <property type="term" value="F:zinc ion binding"/>
    <property type="evidence" value="ECO:0007669"/>
    <property type="project" value="InterPro"/>
</dbReference>
<dbReference type="PANTHER" id="PTHR31001">
    <property type="entry name" value="UNCHARACTERIZED TRANSCRIPTIONAL REGULATORY PROTEIN"/>
    <property type="match status" value="1"/>
</dbReference>
<gene>
    <name evidence="6" type="ORF">DB88DRAFT_123069</name>
</gene>
<dbReference type="CDD" id="cd00067">
    <property type="entry name" value="GAL4"/>
    <property type="match status" value="1"/>
</dbReference>
<dbReference type="InterPro" id="IPR007219">
    <property type="entry name" value="XnlR_reg_dom"/>
</dbReference>
<comment type="subcellular location">
    <subcellularLocation>
        <location evidence="1">Nucleus</location>
    </subcellularLocation>
</comment>
<dbReference type="SUPFAM" id="SSF57701">
    <property type="entry name" value="Zn2/Cys6 DNA-binding domain"/>
    <property type="match status" value="1"/>
</dbReference>
<proteinExistence type="predicted"/>
<dbReference type="GO" id="GO:0006351">
    <property type="term" value="P:DNA-templated transcription"/>
    <property type="evidence" value="ECO:0007669"/>
    <property type="project" value="InterPro"/>
</dbReference>
<dbReference type="PANTHER" id="PTHR31001:SF76">
    <property type="entry name" value="ZN(2)-C6 FUNGAL-TYPE DOMAIN-CONTAINING PROTEIN"/>
    <property type="match status" value="1"/>
</dbReference>
<keyword evidence="3" id="KW-0539">Nucleus</keyword>
<evidence type="ECO:0000256" key="4">
    <source>
        <dbReference type="SAM" id="MobiDB-lite"/>
    </source>
</evidence>
<feature type="domain" description="Zn(2)-C6 fungal-type" evidence="5">
    <location>
        <begin position="17"/>
        <end position="49"/>
    </location>
</feature>
<reference evidence="6" key="1">
    <citation type="submission" date="2023-02" db="EMBL/GenBank/DDBJ databases">
        <title>Identification and recombinant expression of a fungal hydrolase from Papiliotrema laurentii that hydrolyzes apple cutin and clears colloidal polyester polyurethane.</title>
        <authorList>
            <consortium name="DOE Joint Genome Institute"/>
            <person name="Roman V.A."/>
            <person name="Bojanowski C."/>
            <person name="Crable B.R."/>
            <person name="Wagner D.N."/>
            <person name="Hung C.S."/>
            <person name="Nadeau L.J."/>
            <person name="Schratz L."/>
            <person name="Haridas S."/>
            <person name="Pangilinan J."/>
            <person name="Lipzen A."/>
            <person name="Na H."/>
            <person name="Yan M."/>
            <person name="Ng V."/>
            <person name="Grigoriev I.V."/>
            <person name="Spatafora J.W."/>
            <person name="Barlow D."/>
            <person name="Biffinger J."/>
            <person name="Kelley-Loughnane N."/>
            <person name="Varaljay V.A."/>
            <person name="Crookes-Goodson W.J."/>
        </authorList>
    </citation>
    <scope>NUCLEOTIDE SEQUENCE</scope>
    <source>
        <strain evidence="6">5307AH</strain>
    </source>
</reference>
<dbReference type="EMBL" id="JAODAN010000012">
    <property type="protein sequence ID" value="KAK1921088.1"/>
    <property type="molecule type" value="Genomic_DNA"/>
</dbReference>
<evidence type="ECO:0000256" key="2">
    <source>
        <dbReference type="ARBA" id="ARBA00022723"/>
    </source>
</evidence>
<name>A0AAD9FN91_PAPLA</name>
<dbReference type="GO" id="GO:0003677">
    <property type="term" value="F:DNA binding"/>
    <property type="evidence" value="ECO:0007669"/>
    <property type="project" value="InterPro"/>
</dbReference>
<keyword evidence="2" id="KW-0479">Metal-binding</keyword>
<organism evidence="6 7">
    <name type="scientific">Papiliotrema laurentii</name>
    <name type="common">Cryptococcus laurentii</name>
    <dbReference type="NCBI Taxonomy" id="5418"/>
    <lineage>
        <taxon>Eukaryota</taxon>
        <taxon>Fungi</taxon>
        <taxon>Dikarya</taxon>
        <taxon>Basidiomycota</taxon>
        <taxon>Agaricomycotina</taxon>
        <taxon>Tremellomycetes</taxon>
        <taxon>Tremellales</taxon>
        <taxon>Rhynchogastremaceae</taxon>
        <taxon>Papiliotrema</taxon>
    </lineage>
</organism>
<dbReference type="Gene3D" id="4.10.240.10">
    <property type="entry name" value="Zn(2)-C6 fungal-type DNA-binding domain"/>
    <property type="match status" value="1"/>
</dbReference>
<dbReference type="PROSITE" id="PS00463">
    <property type="entry name" value="ZN2_CY6_FUNGAL_1"/>
    <property type="match status" value="1"/>
</dbReference>
<comment type="caution">
    <text evidence="6">The sequence shown here is derived from an EMBL/GenBank/DDBJ whole genome shotgun (WGS) entry which is preliminary data.</text>
</comment>
<evidence type="ECO:0000313" key="7">
    <source>
        <dbReference type="Proteomes" id="UP001182556"/>
    </source>
</evidence>
<accession>A0AAD9FN91</accession>